<gene>
    <name evidence="2" type="ORF">CCON33237_0823</name>
</gene>
<name>A0A0M4TLY8_9BACT</name>
<dbReference type="Proteomes" id="UP000066049">
    <property type="component" value="Chromosome"/>
</dbReference>
<evidence type="ECO:0000313" key="2">
    <source>
        <dbReference type="EMBL" id="ALF47506.1"/>
    </source>
</evidence>
<reference evidence="3" key="1">
    <citation type="submission" date="2015-08" db="EMBL/GenBank/DDBJ databases">
        <title>Comparative genomics of the Campylobacter concisus group.</title>
        <authorList>
            <person name="Miller W.G."/>
            <person name="Yee E."/>
            <person name="Chapman M.H."/>
            <person name="Huynh S."/>
            <person name="Bono J.L."/>
            <person name="On S.L.W."/>
            <person name="St Leger J."/>
            <person name="Foster G."/>
            <person name="Parker C.T."/>
        </authorList>
    </citation>
    <scope>NUCLEOTIDE SEQUENCE [LARGE SCALE GENOMIC DNA]</scope>
    <source>
        <strain evidence="3">ATCC 33237</strain>
    </source>
</reference>
<dbReference type="RefSeq" id="WP_054196519.1">
    <property type="nucleotide sequence ID" value="NZ_CP012541.1"/>
</dbReference>
<dbReference type="EMBL" id="CP012541">
    <property type="protein sequence ID" value="ALF47506.1"/>
    <property type="molecule type" value="Genomic_DNA"/>
</dbReference>
<dbReference type="GeneID" id="28662499"/>
<evidence type="ECO:0000313" key="3">
    <source>
        <dbReference type="Proteomes" id="UP000066049"/>
    </source>
</evidence>
<accession>A0A0M4TLY8</accession>
<feature type="domain" description="Replication-associated protein ORF2/G2P" evidence="1">
    <location>
        <begin position="122"/>
        <end position="232"/>
    </location>
</feature>
<proteinExistence type="predicted"/>
<sequence>MPVKNLYGVSPFDVELCQAKLDSQREYMRSFSFVNANGQVRNLLDISMSANFSDKYYAEVSNRVNVLNSFAIDYFQVPVFLTITLNGCFRGALNGDYSKFMPIDYKYLPDEVKYKAKNSAPLTISDLVAILNHQWNLFIMRYSYKFKKIDRSYIRCFEPHKKDGVPHIHALFYVPAYTIDFMKRIYKDIFYAPQNLKTNAITSEQEKNGELNGFQTSINNPSGYVMKYIQKTFINLKETQDFDELSAWYVKHKVRRFLSSRTKVPLWVYRKINFISTMQDFYHLNDLKNDHRAILEWNKKDDYIYINLPFNKEEIIYLNGRLEHYISGRLINFYDRLKIDSQKDENAQDEIKSFGTNLKQRQILKLCDELFKSDEKPKPISRMKDYELVNYYQSLGGDVNAQHLAYVENLMLDRNLDNFTRYHKKHDLNAPDIDSFVNRFLICNEF</sequence>
<dbReference type="InterPro" id="IPR056906">
    <property type="entry name" value="ORF2/G2P_dom"/>
</dbReference>
<dbReference type="KEGG" id="ccoc:CCON33237_0823"/>
<dbReference type="Pfam" id="PF23343">
    <property type="entry name" value="REP_ORF2-G2P"/>
    <property type="match status" value="1"/>
</dbReference>
<protein>
    <submittedName>
        <fullName evidence="2">Putative phage replication initiation protein</fullName>
    </submittedName>
</protein>
<dbReference type="PATRIC" id="fig|199.248.peg.853"/>
<dbReference type="AlphaFoldDB" id="A0A0M4TLY8"/>
<organism evidence="2 3">
    <name type="scientific">Campylobacter concisus</name>
    <dbReference type="NCBI Taxonomy" id="199"/>
    <lineage>
        <taxon>Bacteria</taxon>
        <taxon>Pseudomonadati</taxon>
        <taxon>Campylobacterota</taxon>
        <taxon>Epsilonproteobacteria</taxon>
        <taxon>Campylobacterales</taxon>
        <taxon>Campylobacteraceae</taxon>
        <taxon>Campylobacter</taxon>
    </lineage>
</organism>
<evidence type="ECO:0000259" key="1">
    <source>
        <dbReference type="Pfam" id="PF23343"/>
    </source>
</evidence>